<dbReference type="PANTHER" id="PTHR38657">
    <property type="entry name" value="SLR1343 PROTEIN"/>
    <property type="match status" value="1"/>
</dbReference>
<organism evidence="2 3">
    <name type="scientific">Dyadobacter luticola</name>
    <dbReference type="NCBI Taxonomy" id="1979387"/>
    <lineage>
        <taxon>Bacteria</taxon>
        <taxon>Pseudomonadati</taxon>
        <taxon>Bacteroidota</taxon>
        <taxon>Cytophagia</taxon>
        <taxon>Cytophagales</taxon>
        <taxon>Spirosomataceae</taxon>
        <taxon>Dyadobacter</taxon>
    </lineage>
</organism>
<gene>
    <name evidence="2" type="ORF">FEN17_26145</name>
</gene>
<dbReference type="InterPro" id="IPR005101">
    <property type="entry name" value="Cryptochr/Photolyase_FAD-bd"/>
</dbReference>
<keyword evidence="3" id="KW-1185">Reference proteome</keyword>
<dbReference type="Proteomes" id="UP000306402">
    <property type="component" value="Unassembled WGS sequence"/>
</dbReference>
<keyword evidence="2" id="KW-0456">Lyase</keyword>
<dbReference type="InterPro" id="IPR036134">
    <property type="entry name" value="Crypto/Photolyase_FAD-like_sf"/>
</dbReference>
<dbReference type="Gene3D" id="1.25.40.80">
    <property type="match status" value="1"/>
</dbReference>
<dbReference type="Pfam" id="PF03441">
    <property type="entry name" value="FAD_binding_7"/>
    <property type="match status" value="1"/>
</dbReference>
<evidence type="ECO:0000313" key="3">
    <source>
        <dbReference type="Proteomes" id="UP000306402"/>
    </source>
</evidence>
<accession>A0A5R9KQ11</accession>
<dbReference type="Gene3D" id="1.10.579.10">
    <property type="entry name" value="DNA Cyclobutane Dipyrimidine Photolyase, subunit A, domain 3"/>
    <property type="match status" value="1"/>
</dbReference>
<dbReference type="EMBL" id="VCEJ01000008">
    <property type="protein sequence ID" value="TLU98257.1"/>
    <property type="molecule type" value="Genomic_DNA"/>
</dbReference>
<protein>
    <submittedName>
        <fullName evidence="2">Cryptochrome/photolyase family protein</fullName>
    </submittedName>
</protein>
<evidence type="ECO:0000313" key="2">
    <source>
        <dbReference type="EMBL" id="TLU98257.1"/>
    </source>
</evidence>
<dbReference type="RefSeq" id="WP_138368355.1">
    <property type="nucleotide sequence ID" value="NZ_VCEJ01000008.1"/>
</dbReference>
<comment type="caution">
    <text evidence="2">The sequence shown here is derived from an EMBL/GenBank/DDBJ whole genome shotgun (WGS) entry which is preliminary data.</text>
</comment>
<dbReference type="PANTHER" id="PTHR38657:SF1">
    <property type="entry name" value="SLR1343 PROTEIN"/>
    <property type="match status" value="1"/>
</dbReference>
<dbReference type="InterPro" id="IPR007357">
    <property type="entry name" value="PhrB-like"/>
</dbReference>
<dbReference type="GO" id="GO:0016829">
    <property type="term" value="F:lyase activity"/>
    <property type="evidence" value="ECO:0007669"/>
    <property type="project" value="UniProtKB-KW"/>
</dbReference>
<dbReference type="AlphaFoldDB" id="A0A5R9KQ11"/>
<sequence>MKAITLVFPHQLFEKNPAIHAGRDIVLVEETLFFNQFHFHKHKLAYHRATMQTYRQFLESKAHKTGYIEAHKNHSDIRKLIPYLQNKGVTEIHYVDVTDDWLQKRLENACKKANIELIRYETPMFLNSSEDLEAYFGNKKKYFQADFYSYQRKKLKILVDESSDPTGGKWSFDTENRLKFPKKQTPPDIDFPEKNEIWKEACEYIEKHYPKNYGDIPAEIQFPTDFEHSKFWLRQFLKKRFQDFGKYEDAIVTDQHFLHHSVMTPMLNTGLLTPKYVISETLQFAESENIPINSLEGFVRQIIGWREYMHGVYEFKGSKQRTRNYWEFKRKLPESFWTGETGIEPVDIVIKKVLATGYCHHIERLMVMGNFMLLCEFDPDDVYRWFMELFIDAYDWVMVPNVYGMSQFADGGLLSTKPYISSSNYLLKMSDFPKGDWQEIWDGLFWRFMDKHRNFFTKNPRLGMLIRTFDNLPEEKRKAHLEHANGFLSKLDHAK</sequence>
<reference evidence="2 3" key="1">
    <citation type="submission" date="2019-05" db="EMBL/GenBank/DDBJ databases">
        <authorList>
            <person name="Qu J.-H."/>
        </authorList>
    </citation>
    <scope>NUCLEOTIDE SEQUENCE [LARGE SCALE GENOMIC DNA]</scope>
    <source>
        <strain evidence="2 3">T17</strain>
    </source>
</reference>
<evidence type="ECO:0000259" key="1">
    <source>
        <dbReference type="Pfam" id="PF03441"/>
    </source>
</evidence>
<feature type="domain" description="Cryptochrome/DNA photolyase FAD-binding" evidence="1">
    <location>
        <begin position="304"/>
        <end position="396"/>
    </location>
</feature>
<dbReference type="Gene3D" id="1.10.10.1710">
    <property type="entry name" value="Deoxyribodipyrimidine photolyase-related"/>
    <property type="match status" value="1"/>
</dbReference>
<dbReference type="OrthoDB" id="5288100at2"/>
<name>A0A5R9KQ11_9BACT</name>
<dbReference type="InterPro" id="IPR014729">
    <property type="entry name" value="Rossmann-like_a/b/a_fold"/>
</dbReference>
<dbReference type="InterPro" id="IPR052551">
    <property type="entry name" value="UV-DNA_repair_photolyase"/>
</dbReference>
<dbReference type="SUPFAM" id="SSF48173">
    <property type="entry name" value="Cryptochrome/photolyase FAD-binding domain"/>
    <property type="match status" value="1"/>
</dbReference>
<dbReference type="Pfam" id="PF04244">
    <property type="entry name" value="DPRP"/>
    <property type="match status" value="1"/>
</dbReference>
<proteinExistence type="predicted"/>
<dbReference type="Gene3D" id="3.40.50.620">
    <property type="entry name" value="HUPs"/>
    <property type="match status" value="1"/>
</dbReference>